<evidence type="ECO:0000313" key="2">
    <source>
        <dbReference type="Proteomes" id="UP000006049"/>
    </source>
</evidence>
<organism evidence="1 2">
    <name type="scientific">Aequorivita sublithincola (strain DSM 14238 / LMG 21431 / ACAM 643 / 9-3)</name>
    <dbReference type="NCBI Taxonomy" id="746697"/>
    <lineage>
        <taxon>Bacteria</taxon>
        <taxon>Pseudomonadati</taxon>
        <taxon>Bacteroidota</taxon>
        <taxon>Flavobacteriia</taxon>
        <taxon>Flavobacteriales</taxon>
        <taxon>Flavobacteriaceae</taxon>
        <taxon>Aequorivita</taxon>
    </lineage>
</organism>
<dbReference type="AlphaFoldDB" id="I3YUM6"/>
<dbReference type="GO" id="GO:0005975">
    <property type="term" value="P:carbohydrate metabolic process"/>
    <property type="evidence" value="ECO:0007669"/>
    <property type="project" value="InterPro"/>
</dbReference>
<dbReference type="SUPFAM" id="SSF48208">
    <property type="entry name" value="Six-hairpin glycosidases"/>
    <property type="match status" value="1"/>
</dbReference>
<accession>I3YUM6</accession>
<dbReference type="Proteomes" id="UP000006049">
    <property type="component" value="Chromosome"/>
</dbReference>
<dbReference type="InterPro" id="IPR008928">
    <property type="entry name" value="6-hairpin_glycosidase_sf"/>
</dbReference>
<dbReference type="Gene3D" id="1.50.10.20">
    <property type="match status" value="1"/>
</dbReference>
<dbReference type="PATRIC" id="fig|746697.3.peg.1214"/>
<dbReference type="KEGG" id="asl:Aeqsu_1198"/>
<reference evidence="1 2" key="1">
    <citation type="submission" date="2012-06" db="EMBL/GenBank/DDBJ databases">
        <title>The complete genome of Aequorivita sublithincola DSM 14238.</title>
        <authorList>
            <consortium name="US DOE Joint Genome Institute (JGI-PGF)"/>
            <person name="Lucas S."/>
            <person name="Copeland A."/>
            <person name="Lapidus A."/>
            <person name="Goodwin L."/>
            <person name="Pitluck S."/>
            <person name="Peters L."/>
            <person name="Munk A.C.C."/>
            <person name="Kyrpides N."/>
            <person name="Mavromatis K."/>
            <person name="Pagani I."/>
            <person name="Ivanova N."/>
            <person name="Ovchinnikova G."/>
            <person name="Zeytun A."/>
            <person name="Detter J.C."/>
            <person name="Han C."/>
            <person name="Land M."/>
            <person name="Hauser L."/>
            <person name="Markowitz V."/>
            <person name="Cheng J.-F."/>
            <person name="Hugenholtz P."/>
            <person name="Woyke T."/>
            <person name="Wu D."/>
            <person name="Tindall B."/>
            <person name="Faehnrich R."/>
            <person name="Brambilla E."/>
            <person name="Klenk H.-P."/>
            <person name="Eisen J.A."/>
        </authorList>
    </citation>
    <scope>NUCLEOTIDE SEQUENCE [LARGE SCALE GENOMIC DNA]</scope>
    <source>
        <strain evidence="2">DSM 14238 / LMG 21431 / ACAM 643 / 9-3</strain>
    </source>
</reference>
<protein>
    <recommendedName>
        <fullName evidence="3">Delta-aminolevulinic acid dehydratase</fullName>
    </recommendedName>
</protein>
<dbReference type="STRING" id="746697.Aeqsu_1198"/>
<name>I3YUM6_AEQSU</name>
<evidence type="ECO:0000313" key="1">
    <source>
        <dbReference type="EMBL" id="AFL80694.1"/>
    </source>
</evidence>
<dbReference type="RefSeq" id="WP_014781952.1">
    <property type="nucleotide sequence ID" value="NC_018013.1"/>
</dbReference>
<proteinExistence type="predicted"/>
<evidence type="ECO:0008006" key="3">
    <source>
        <dbReference type="Google" id="ProtNLM"/>
    </source>
</evidence>
<dbReference type="eggNOG" id="COG1331">
    <property type="taxonomic scope" value="Bacteria"/>
</dbReference>
<gene>
    <name evidence="1" type="ordered locus">Aeqsu_1198</name>
</gene>
<sequence length="412" mass="48031">MKPVRSFQLYSVTFATSKIIAEEQMADFKNSFQKLKSYCEKENFKGWDPYDGLNSKVFNVVPVISKKRFFRLAWIQVFKRSPINLRKITSVEKGYNAKGLGLFITGYCNLYKNDPQPAYLEKINQLSEQVLKMQSEGYSGACWGYNFDWQARAFFQPKGMPTVVATTFITESLLEAYKITKNETYLETAKSATQFVLKDLNRTFDDKGNFSFSYSPLDKTQVFNASLLGAKLLSLVYEFTKEENLLTEAKKVVQYAADFQQKNGAWAYGTLPYHQWVDNFHTGYNLECIYTYQKVSGDTSFSKNIEKGLEYYLKTFFTEEGISKYYNNSIFPIDIHAPAQLVVTLSKLEVLQKNKALVDKVLTWTVNNMQSDKGFFQYQKNKYFNSNIPYMRWAQAWMFYAFSYYFLETNER</sequence>
<dbReference type="HOGENOM" id="CLU_057494_0_0_10"/>
<keyword evidence="2" id="KW-1185">Reference proteome</keyword>
<dbReference type="EMBL" id="CP003280">
    <property type="protein sequence ID" value="AFL80694.1"/>
    <property type="molecule type" value="Genomic_DNA"/>
</dbReference>